<dbReference type="SMART" id="SM00939">
    <property type="entry name" value="PepX_C"/>
    <property type="match status" value="1"/>
</dbReference>
<dbReference type="EMBL" id="FNGH01000001">
    <property type="protein sequence ID" value="SDK76206.1"/>
    <property type="molecule type" value="Genomic_DNA"/>
</dbReference>
<feature type="domain" description="Xaa-Pro dipeptidyl-peptidase C-terminal" evidence="3">
    <location>
        <begin position="297"/>
        <end position="557"/>
    </location>
</feature>
<dbReference type="SUPFAM" id="SSF53474">
    <property type="entry name" value="alpha/beta-Hydrolases"/>
    <property type="match status" value="1"/>
</dbReference>
<accession>A0A1G9EJ95</accession>
<feature type="region of interest" description="Disordered" evidence="2">
    <location>
        <begin position="548"/>
        <end position="569"/>
    </location>
</feature>
<dbReference type="STRING" id="48727.SAMN05192555_101133"/>
<dbReference type="InterPro" id="IPR050585">
    <property type="entry name" value="Xaa-Pro_dipeptidyl-ppase/CocE"/>
</dbReference>
<dbReference type="GO" id="GO:0008239">
    <property type="term" value="F:dipeptidyl-peptidase activity"/>
    <property type="evidence" value="ECO:0007669"/>
    <property type="project" value="InterPro"/>
</dbReference>
<dbReference type="OrthoDB" id="9806163at2"/>
<evidence type="ECO:0000313" key="5">
    <source>
        <dbReference type="Proteomes" id="UP000199107"/>
    </source>
</evidence>
<keyword evidence="5" id="KW-1185">Reference proteome</keyword>
<evidence type="ECO:0000259" key="3">
    <source>
        <dbReference type="SMART" id="SM00939"/>
    </source>
</evidence>
<keyword evidence="1" id="KW-0378">Hydrolase</keyword>
<sequence length="678" mass="76459">MFPSGAQPDSRAVHEFPQPITETPNLWIPLPDGTRLAARVWRPSEGPPVPAIIECIPYRKRDATSIDDERTHPYFAGHGYAALRIDLRGSGESDGVLEDEYLPQEQDDIIAAIAWIAEQPWCSGQVGMMGISWGGFNSLQVASRQPPALKAIIAVGATVDRYHDDVHYKGGCILNENFGWAATSLSFMSRPPDPALRDDWREQWRHRLAHQPFVAENWFAHQTRDAYWQHGSVCEDYRRLETPIMAVTGWADAYVNFVAELMEHASGPRLGIVGPWPHAYPHVAMPGPTIGFLQEALRWWDHWLKGQDSGIMDEPRYRVYCQQFSDANPNSLHTPGHWLGESSWPTPNVADTTYTLGNASLHAAPPDEAPPATLTLSAPADNGRQCGEYIPHCSGPEIAGDQRQDDAHSLIFDTPPLAEAMTLLGRPRLKLRVSVDQPQANLIVRLCDVSPTGVSQRISYGVLNLCHRRSHSEPEAVPCHTAMDVEVALNQACHRLTPGHRLRVSVTTDYWPLIWPSPRPVTLTLYPGASALHVPERRSPAIEMPVHFAPAEHSGPPQSRQTRQGSHRRDVVHALADGHTRHEIVDDFGEVAYDHGLINTASADEHYHIDPRRPDTARMSKSWTQHFKRDDWQAHTTTWAELRCDAEWFYLEARLEAFENGERFIDRRWITRRKRHHV</sequence>
<dbReference type="InterPro" id="IPR008979">
    <property type="entry name" value="Galactose-bd-like_sf"/>
</dbReference>
<dbReference type="Gene3D" id="3.40.50.1820">
    <property type="entry name" value="alpha/beta hydrolase"/>
    <property type="match status" value="1"/>
</dbReference>
<dbReference type="Proteomes" id="UP000199107">
    <property type="component" value="Unassembled WGS sequence"/>
</dbReference>
<dbReference type="InterPro" id="IPR000383">
    <property type="entry name" value="Xaa-Pro-like_dom"/>
</dbReference>
<evidence type="ECO:0000256" key="2">
    <source>
        <dbReference type="SAM" id="MobiDB-lite"/>
    </source>
</evidence>
<dbReference type="InterPro" id="IPR013736">
    <property type="entry name" value="Xaa-Pro_dipept_C"/>
</dbReference>
<dbReference type="RefSeq" id="WP_089656559.1">
    <property type="nucleotide sequence ID" value="NZ_FNGH01000001.1"/>
</dbReference>
<gene>
    <name evidence="4" type="ORF">SAMN05192555_101133</name>
</gene>
<dbReference type="Pfam" id="PF02129">
    <property type="entry name" value="Peptidase_S15"/>
    <property type="match status" value="1"/>
</dbReference>
<dbReference type="SUPFAM" id="SSF49785">
    <property type="entry name" value="Galactose-binding domain-like"/>
    <property type="match status" value="1"/>
</dbReference>
<dbReference type="AlphaFoldDB" id="A0A1G9EJ95"/>
<evidence type="ECO:0000313" key="4">
    <source>
        <dbReference type="EMBL" id="SDK76206.1"/>
    </source>
</evidence>
<dbReference type="NCBIfam" id="TIGR00976">
    <property type="entry name" value="CocE_NonD"/>
    <property type="match status" value="1"/>
</dbReference>
<dbReference type="PANTHER" id="PTHR43056:SF10">
    <property type="entry name" value="COCE_NOND FAMILY, PUTATIVE (AFU_ORTHOLOGUE AFUA_7G00600)-RELATED"/>
    <property type="match status" value="1"/>
</dbReference>
<dbReference type="PANTHER" id="PTHR43056">
    <property type="entry name" value="PEPTIDASE S9 PROLYL OLIGOPEPTIDASE"/>
    <property type="match status" value="1"/>
</dbReference>
<dbReference type="InterPro" id="IPR029058">
    <property type="entry name" value="AB_hydrolase_fold"/>
</dbReference>
<reference evidence="5" key="1">
    <citation type="submission" date="2016-10" db="EMBL/GenBank/DDBJ databases">
        <authorList>
            <person name="Varghese N."/>
            <person name="Submissions S."/>
        </authorList>
    </citation>
    <scope>NUCLEOTIDE SEQUENCE [LARGE SCALE GENOMIC DNA]</scope>
    <source>
        <strain evidence="5">AAP</strain>
    </source>
</reference>
<organism evidence="4 5">
    <name type="scientific">Franzmannia pantelleriensis</name>
    <dbReference type="NCBI Taxonomy" id="48727"/>
    <lineage>
        <taxon>Bacteria</taxon>
        <taxon>Pseudomonadati</taxon>
        <taxon>Pseudomonadota</taxon>
        <taxon>Gammaproteobacteria</taxon>
        <taxon>Oceanospirillales</taxon>
        <taxon>Halomonadaceae</taxon>
        <taxon>Franzmannia</taxon>
    </lineage>
</organism>
<protein>
    <recommendedName>
        <fullName evidence="3">Xaa-Pro dipeptidyl-peptidase C-terminal domain-containing protein</fullName>
    </recommendedName>
</protein>
<name>A0A1G9EJ95_9GAMM</name>
<evidence type="ECO:0000256" key="1">
    <source>
        <dbReference type="ARBA" id="ARBA00022801"/>
    </source>
</evidence>
<dbReference type="InterPro" id="IPR005674">
    <property type="entry name" value="CocE/Ser_esterase"/>
</dbReference>
<dbReference type="Gene3D" id="1.10.3020.10">
    <property type="entry name" value="alpha-amino acid ester hydrolase ( Helical cap domain)"/>
    <property type="match status" value="1"/>
</dbReference>
<proteinExistence type="predicted"/>
<dbReference type="Gene3D" id="2.60.120.260">
    <property type="entry name" value="Galactose-binding domain-like"/>
    <property type="match status" value="1"/>
</dbReference>
<dbReference type="Pfam" id="PF08530">
    <property type="entry name" value="PepX_C"/>
    <property type="match status" value="1"/>
</dbReference>